<comment type="function">
    <text evidence="2">Component of the 26S proteasome, a multiprotein complex involved in the ATP-dependent degradation of ubiquitinated proteins.</text>
</comment>
<dbReference type="PANTHER" id="PTHR16771:SF0">
    <property type="entry name" value="26S PROTEASOME COMPLEX SUBUNIT SEM1"/>
    <property type="match status" value="1"/>
</dbReference>
<dbReference type="GO" id="GO:0000724">
    <property type="term" value="P:double-strand break repair via homologous recombination"/>
    <property type="evidence" value="ECO:0007669"/>
    <property type="project" value="TreeGrafter"/>
</dbReference>
<reference evidence="4 6" key="2">
    <citation type="submission" date="2018-11" db="EMBL/GenBank/DDBJ databases">
        <authorList>
            <consortium name="Pathogen Informatics"/>
        </authorList>
    </citation>
    <scope>NUCLEOTIDE SEQUENCE [LARGE SCALE GENOMIC DNA]</scope>
</reference>
<evidence type="ECO:0000256" key="3">
    <source>
        <dbReference type="SAM" id="MobiDB-lite"/>
    </source>
</evidence>
<dbReference type="GO" id="GO:0008541">
    <property type="term" value="C:proteasome regulatory particle, lid subcomplex"/>
    <property type="evidence" value="ECO:0007669"/>
    <property type="project" value="UniProtKB-UniRule"/>
</dbReference>
<dbReference type="GO" id="GO:0005634">
    <property type="term" value="C:nucleus"/>
    <property type="evidence" value="ECO:0007669"/>
    <property type="project" value="UniProtKB-SubCell"/>
</dbReference>
<dbReference type="Proteomes" id="UP000274756">
    <property type="component" value="Unassembled WGS sequence"/>
</dbReference>
<feature type="region of interest" description="Disordered" evidence="3">
    <location>
        <begin position="1"/>
        <end position="25"/>
    </location>
</feature>
<dbReference type="OrthoDB" id="5586203at2759"/>
<dbReference type="GO" id="GO:0043248">
    <property type="term" value="P:proteasome assembly"/>
    <property type="evidence" value="ECO:0007669"/>
    <property type="project" value="UniProtKB-UniRule"/>
</dbReference>
<dbReference type="Proteomes" id="UP000038040">
    <property type="component" value="Unplaced"/>
</dbReference>
<accession>A0A0N4U1U2</accession>
<comment type="similarity">
    <text evidence="1 2">Belongs to the DSS1/SEM1 family.</text>
</comment>
<comment type="subcellular location">
    <subcellularLocation>
        <location evidence="2">Nucleus</location>
    </subcellularLocation>
</comment>
<dbReference type="Pfam" id="PF05160">
    <property type="entry name" value="DSS1_SEM1"/>
    <property type="match status" value="1"/>
</dbReference>
<dbReference type="SMART" id="SM01385">
    <property type="entry name" value="DSS1_SEM1"/>
    <property type="match status" value="1"/>
</dbReference>
<dbReference type="AlphaFoldDB" id="A0A0N4U1U2"/>
<evidence type="ECO:0000313" key="6">
    <source>
        <dbReference type="Proteomes" id="UP000274756"/>
    </source>
</evidence>
<evidence type="ECO:0000313" key="4">
    <source>
        <dbReference type="EMBL" id="VDN54988.1"/>
    </source>
</evidence>
<keyword evidence="2" id="KW-0539">Nucleus</keyword>
<dbReference type="STRING" id="318479.A0A0N4U1U2"/>
<keyword evidence="6" id="KW-1185">Reference proteome</keyword>
<dbReference type="PANTHER" id="PTHR16771">
    <property type="entry name" value="26 PROTEASOME COMPLEX SUBUNIT DSS1"/>
    <property type="match status" value="1"/>
</dbReference>
<sequence>MADEKKDSAVEDTKKMEIDTVEEDDEFEEFPLQDWQAKESNDEEEELNVWEDNWDDEVHENDFSKQLREELTRNEFTSAS</sequence>
<feature type="compositionally biased region" description="Basic and acidic residues" evidence="3">
    <location>
        <begin position="1"/>
        <end position="18"/>
    </location>
</feature>
<reference evidence="7" key="1">
    <citation type="submission" date="2017-02" db="UniProtKB">
        <authorList>
            <consortium name="WormBaseParasite"/>
        </authorList>
    </citation>
    <scope>IDENTIFICATION</scope>
</reference>
<organism evidence="5 7">
    <name type="scientific">Dracunculus medinensis</name>
    <name type="common">Guinea worm</name>
    <dbReference type="NCBI Taxonomy" id="318479"/>
    <lineage>
        <taxon>Eukaryota</taxon>
        <taxon>Metazoa</taxon>
        <taxon>Ecdysozoa</taxon>
        <taxon>Nematoda</taxon>
        <taxon>Chromadorea</taxon>
        <taxon>Rhabditida</taxon>
        <taxon>Spirurina</taxon>
        <taxon>Dracunculoidea</taxon>
        <taxon>Dracunculidae</taxon>
        <taxon>Dracunculus</taxon>
    </lineage>
</organism>
<gene>
    <name evidence="4" type="ORF">DME_LOCUS4961</name>
</gene>
<name>A0A0N4U1U2_DRAME</name>
<evidence type="ECO:0000256" key="2">
    <source>
        <dbReference type="RuleBase" id="RU369057"/>
    </source>
</evidence>
<protein>
    <recommendedName>
        <fullName evidence="2">26S proteasome complex subunit dss-1</fullName>
    </recommendedName>
</protein>
<evidence type="ECO:0000313" key="7">
    <source>
        <dbReference type="WBParaSite" id="DME_0000060101-mRNA-1"/>
    </source>
</evidence>
<keyword evidence="2" id="KW-0647">Proteasome</keyword>
<dbReference type="GO" id="GO:0006406">
    <property type="term" value="P:mRNA export from nucleus"/>
    <property type="evidence" value="ECO:0007669"/>
    <property type="project" value="UniProtKB-UniRule"/>
</dbReference>
<evidence type="ECO:0000256" key="1">
    <source>
        <dbReference type="ARBA" id="ARBA00034491"/>
    </source>
</evidence>
<dbReference type="InterPro" id="IPR007834">
    <property type="entry name" value="DSS1_SEM1"/>
</dbReference>
<dbReference type="WBParaSite" id="DME_0000060101-mRNA-1">
    <property type="protein sequence ID" value="DME_0000060101-mRNA-1"/>
    <property type="gene ID" value="DME_0000060101"/>
</dbReference>
<evidence type="ECO:0000313" key="5">
    <source>
        <dbReference type="Proteomes" id="UP000038040"/>
    </source>
</evidence>
<proteinExistence type="inferred from homology"/>
<dbReference type="EMBL" id="UYYG01001151">
    <property type="protein sequence ID" value="VDN54988.1"/>
    <property type="molecule type" value="Genomic_DNA"/>
</dbReference>